<dbReference type="InterPro" id="IPR036249">
    <property type="entry name" value="Thioredoxin-like_sf"/>
</dbReference>
<dbReference type="Pfam" id="PF00578">
    <property type="entry name" value="AhpC-TSA"/>
    <property type="match status" value="1"/>
</dbReference>
<dbReference type="OrthoDB" id="25753at2"/>
<feature type="domain" description="Thioredoxin" evidence="3">
    <location>
        <begin position="70"/>
        <end position="213"/>
    </location>
</feature>
<protein>
    <recommendedName>
        <fullName evidence="3">Thioredoxin domain-containing protein</fullName>
    </recommendedName>
</protein>
<dbReference type="EMBL" id="PDOE01000003">
    <property type="protein sequence ID" value="RKL67668.1"/>
    <property type="molecule type" value="Genomic_DNA"/>
</dbReference>
<keyword evidence="1" id="KW-1015">Disulfide bond</keyword>
<dbReference type="PANTHER" id="PTHR42852">
    <property type="entry name" value="THIOL:DISULFIDE INTERCHANGE PROTEIN DSBE"/>
    <property type="match status" value="1"/>
</dbReference>
<keyword evidence="2" id="KW-0472">Membrane</keyword>
<sequence length="218" mass="25048">MFLKRYVSIAILVAAVAIGAFVIVDSRQDKALDDNQQRLDEFVETGGIENEIQNQSDEFEEYEESSETGTSTGMIAPDFILPTLDEENDEVSLSDLRGSYVIVNFWATWCAPCRDEMPDFIDFFEKYRDDDVEMIGVNLTDTEKNMSDVEQFVTDFQIPFYVALDEKGIVEDTFELHAYPTTLIIDPNGRIAVKRLGEIDYEMLENYFLDVRESFESK</sequence>
<evidence type="ECO:0000313" key="5">
    <source>
        <dbReference type="Proteomes" id="UP000281498"/>
    </source>
</evidence>
<dbReference type="InterPro" id="IPR000866">
    <property type="entry name" value="AhpC/TSA"/>
</dbReference>
<name>A0A3A9K840_9BACI</name>
<dbReference type="InterPro" id="IPR013766">
    <property type="entry name" value="Thioredoxin_domain"/>
</dbReference>
<dbReference type="GO" id="GO:0016209">
    <property type="term" value="F:antioxidant activity"/>
    <property type="evidence" value="ECO:0007669"/>
    <property type="project" value="InterPro"/>
</dbReference>
<evidence type="ECO:0000313" key="4">
    <source>
        <dbReference type="EMBL" id="RKL67668.1"/>
    </source>
</evidence>
<dbReference type="CDD" id="cd02966">
    <property type="entry name" value="TlpA_like_family"/>
    <property type="match status" value="1"/>
</dbReference>
<evidence type="ECO:0000256" key="1">
    <source>
        <dbReference type="ARBA" id="ARBA00023157"/>
    </source>
</evidence>
<feature type="transmembrane region" description="Helical" evidence="2">
    <location>
        <begin position="6"/>
        <end position="24"/>
    </location>
</feature>
<dbReference type="PROSITE" id="PS51352">
    <property type="entry name" value="THIOREDOXIN_2"/>
    <property type="match status" value="1"/>
</dbReference>
<dbReference type="InterPro" id="IPR050553">
    <property type="entry name" value="Thioredoxin_ResA/DsbE_sf"/>
</dbReference>
<keyword evidence="5" id="KW-1185">Reference proteome</keyword>
<accession>A0A3A9K840</accession>
<dbReference type="Proteomes" id="UP000281498">
    <property type="component" value="Unassembled WGS sequence"/>
</dbReference>
<dbReference type="SUPFAM" id="SSF52833">
    <property type="entry name" value="Thioredoxin-like"/>
    <property type="match status" value="1"/>
</dbReference>
<organism evidence="4 5">
    <name type="scientific">Salipaludibacillus neizhouensis</name>
    <dbReference type="NCBI Taxonomy" id="885475"/>
    <lineage>
        <taxon>Bacteria</taxon>
        <taxon>Bacillati</taxon>
        <taxon>Bacillota</taxon>
        <taxon>Bacilli</taxon>
        <taxon>Bacillales</taxon>
        <taxon>Bacillaceae</taxon>
    </lineage>
</organism>
<gene>
    <name evidence="4" type="ORF">CR203_09985</name>
</gene>
<dbReference type="RefSeq" id="WP_110935169.1">
    <property type="nucleotide sequence ID" value="NZ_KZ614146.1"/>
</dbReference>
<evidence type="ECO:0000256" key="2">
    <source>
        <dbReference type="SAM" id="Phobius"/>
    </source>
</evidence>
<reference evidence="4 5" key="1">
    <citation type="submission" date="2017-10" db="EMBL/GenBank/DDBJ databases">
        <title>Bacillus sp. nov., a halophilic bacterium isolated from a Keqin Lake.</title>
        <authorList>
            <person name="Wang H."/>
        </authorList>
    </citation>
    <scope>NUCLEOTIDE SEQUENCE [LARGE SCALE GENOMIC DNA]</scope>
    <source>
        <strain evidence="4 5">KCTC 13187</strain>
    </source>
</reference>
<dbReference type="PANTHER" id="PTHR42852:SF17">
    <property type="entry name" value="THIOREDOXIN-LIKE PROTEIN HI_1115"/>
    <property type="match status" value="1"/>
</dbReference>
<dbReference type="GO" id="GO:0016491">
    <property type="term" value="F:oxidoreductase activity"/>
    <property type="evidence" value="ECO:0007669"/>
    <property type="project" value="InterPro"/>
</dbReference>
<evidence type="ECO:0000259" key="3">
    <source>
        <dbReference type="PROSITE" id="PS51352"/>
    </source>
</evidence>
<keyword evidence="2" id="KW-0812">Transmembrane</keyword>
<keyword evidence="2" id="KW-1133">Transmembrane helix</keyword>
<comment type="caution">
    <text evidence="4">The sequence shown here is derived from an EMBL/GenBank/DDBJ whole genome shotgun (WGS) entry which is preliminary data.</text>
</comment>
<dbReference type="Gene3D" id="3.40.30.10">
    <property type="entry name" value="Glutaredoxin"/>
    <property type="match status" value="1"/>
</dbReference>
<proteinExistence type="predicted"/>
<dbReference type="InterPro" id="IPR017937">
    <property type="entry name" value="Thioredoxin_CS"/>
</dbReference>
<dbReference type="AlphaFoldDB" id="A0A3A9K840"/>
<dbReference type="PROSITE" id="PS00194">
    <property type="entry name" value="THIOREDOXIN_1"/>
    <property type="match status" value="1"/>
</dbReference>